<evidence type="ECO:0000256" key="2">
    <source>
        <dbReference type="ARBA" id="ARBA00022840"/>
    </source>
</evidence>
<comment type="caution">
    <text evidence="4">The sequence shown here is derived from an EMBL/GenBank/DDBJ whole genome shotgun (WGS) entry which is preliminary data.</text>
</comment>
<dbReference type="Proteomes" id="UP001408789">
    <property type="component" value="Unassembled WGS sequence"/>
</dbReference>
<gene>
    <name evidence="4" type="ORF">SSX86_032592</name>
</gene>
<evidence type="ECO:0000313" key="5">
    <source>
        <dbReference type="Proteomes" id="UP001408789"/>
    </source>
</evidence>
<protein>
    <recommendedName>
        <fullName evidence="3">Protein kinase domain-containing protein</fullName>
    </recommendedName>
</protein>
<dbReference type="GO" id="GO:0005524">
    <property type="term" value="F:ATP binding"/>
    <property type="evidence" value="ECO:0007669"/>
    <property type="project" value="UniProtKB-KW"/>
</dbReference>
<accession>A0AAP0C3F9</accession>
<dbReference type="Gene3D" id="1.10.510.10">
    <property type="entry name" value="Transferase(Phosphotransferase) domain 1"/>
    <property type="match status" value="1"/>
</dbReference>
<sequence>DENDMLRRSPGTPVFTAPECCLGKSYHGKTADTWAVGVTLYCMVFGQYPFLGDTLQDTYDKIVHNVVFLPEDMNPLLKNLIEGLLCKDPEKRMTLEDVALHPWVMGDDGSIQEYLCWCRRNKLQGEESAGSQTDSIGHIN</sequence>
<keyword evidence="1" id="KW-0547">Nucleotide-binding</keyword>
<evidence type="ECO:0000259" key="3">
    <source>
        <dbReference type="PROSITE" id="PS50011"/>
    </source>
</evidence>
<dbReference type="SMART" id="SM00220">
    <property type="entry name" value="S_TKc"/>
    <property type="match status" value="1"/>
</dbReference>
<dbReference type="PROSITE" id="PS50011">
    <property type="entry name" value="PROTEIN_KINASE_DOM"/>
    <property type="match status" value="1"/>
</dbReference>
<dbReference type="GO" id="GO:0005737">
    <property type="term" value="C:cytoplasm"/>
    <property type="evidence" value="ECO:0007669"/>
    <property type="project" value="TreeGrafter"/>
</dbReference>
<name>A0AAP0C3F9_9ASTR</name>
<feature type="domain" description="Protein kinase" evidence="3">
    <location>
        <begin position="1"/>
        <end position="104"/>
    </location>
</feature>
<dbReference type="GO" id="GO:0004674">
    <property type="term" value="F:protein serine/threonine kinase activity"/>
    <property type="evidence" value="ECO:0007669"/>
    <property type="project" value="TreeGrafter"/>
</dbReference>
<dbReference type="PANTHER" id="PTHR24346:SF39">
    <property type="entry name" value="SERINE_THREONINE-PROTEIN KINASE GRIK1-RELATED"/>
    <property type="match status" value="1"/>
</dbReference>
<feature type="non-terminal residue" evidence="4">
    <location>
        <position position="1"/>
    </location>
</feature>
<proteinExistence type="predicted"/>
<dbReference type="Pfam" id="PF00069">
    <property type="entry name" value="Pkinase"/>
    <property type="match status" value="1"/>
</dbReference>
<dbReference type="PANTHER" id="PTHR24346">
    <property type="entry name" value="MAP/MICROTUBULE AFFINITY-REGULATING KINASE"/>
    <property type="match status" value="1"/>
</dbReference>
<evidence type="ECO:0000256" key="1">
    <source>
        <dbReference type="ARBA" id="ARBA00022741"/>
    </source>
</evidence>
<keyword evidence="2" id="KW-0067">ATP-binding</keyword>
<dbReference type="GO" id="GO:0035556">
    <property type="term" value="P:intracellular signal transduction"/>
    <property type="evidence" value="ECO:0007669"/>
    <property type="project" value="TreeGrafter"/>
</dbReference>
<dbReference type="InterPro" id="IPR011009">
    <property type="entry name" value="Kinase-like_dom_sf"/>
</dbReference>
<dbReference type="SUPFAM" id="SSF56112">
    <property type="entry name" value="Protein kinase-like (PK-like)"/>
    <property type="match status" value="1"/>
</dbReference>
<dbReference type="InterPro" id="IPR000719">
    <property type="entry name" value="Prot_kinase_dom"/>
</dbReference>
<dbReference type="EMBL" id="JBCNJP010012274">
    <property type="protein sequence ID" value="KAK9048445.1"/>
    <property type="molecule type" value="Genomic_DNA"/>
</dbReference>
<keyword evidence="5" id="KW-1185">Reference proteome</keyword>
<dbReference type="AlphaFoldDB" id="A0AAP0C3F9"/>
<reference evidence="4 5" key="1">
    <citation type="submission" date="2024-04" db="EMBL/GenBank/DDBJ databases">
        <title>The reference genome of an endangered Asteraceae, Deinandra increscens subsp. villosa, native to the Central Coast of California.</title>
        <authorList>
            <person name="Guilliams M."/>
            <person name="Hasenstab-Lehman K."/>
            <person name="Meyer R."/>
            <person name="Mcevoy S."/>
        </authorList>
    </citation>
    <scope>NUCLEOTIDE SEQUENCE [LARGE SCALE GENOMIC DNA]</scope>
    <source>
        <tissue evidence="4">Leaf</tissue>
    </source>
</reference>
<evidence type="ECO:0000313" key="4">
    <source>
        <dbReference type="EMBL" id="KAK9048445.1"/>
    </source>
</evidence>
<organism evidence="4 5">
    <name type="scientific">Deinandra increscens subsp. villosa</name>
    <dbReference type="NCBI Taxonomy" id="3103831"/>
    <lineage>
        <taxon>Eukaryota</taxon>
        <taxon>Viridiplantae</taxon>
        <taxon>Streptophyta</taxon>
        <taxon>Embryophyta</taxon>
        <taxon>Tracheophyta</taxon>
        <taxon>Spermatophyta</taxon>
        <taxon>Magnoliopsida</taxon>
        <taxon>eudicotyledons</taxon>
        <taxon>Gunneridae</taxon>
        <taxon>Pentapetalae</taxon>
        <taxon>asterids</taxon>
        <taxon>campanulids</taxon>
        <taxon>Asterales</taxon>
        <taxon>Asteraceae</taxon>
        <taxon>Asteroideae</taxon>
        <taxon>Heliantheae alliance</taxon>
        <taxon>Madieae</taxon>
        <taxon>Madiinae</taxon>
        <taxon>Deinandra</taxon>
    </lineage>
</organism>